<name>A0A8C8Z6F5_PROSS</name>
<dbReference type="GO" id="GO:0031624">
    <property type="term" value="F:ubiquitin conjugating enzyme binding"/>
    <property type="evidence" value="ECO:0007669"/>
    <property type="project" value="TreeGrafter"/>
</dbReference>
<dbReference type="GO" id="GO:0043130">
    <property type="term" value="F:ubiquitin binding"/>
    <property type="evidence" value="ECO:0007669"/>
    <property type="project" value="TreeGrafter"/>
</dbReference>
<dbReference type="Ensembl" id="ENSPSMT00000010973.1">
    <property type="protein sequence ID" value="ENSPSMP00000009361.1"/>
    <property type="gene ID" value="ENSPSMG00000006811.1"/>
</dbReference>
<sequence>MATTVSTQRGPVFIGELPQDFLRITPTQQQQQIQLDAQAAQQLQYGGAVGTVGRLNVTVVQACPPSAAPAWCPWRCPRQP</sequence>
<dbReference type="PANTHER" id="PTHR16461">
    <property type="entry name" value="TOLL-INTERACTING PROTEIN"/>
    <property type="match status" value="1"/>
</dbReference>
<organism evidence="1 2">
    <name type="scientific">Prolemur simus</name>
    <name type="common">Greater bamboo lemur</name>
    <name type="synonym">Hapalemur simus</name>
    <dbReference type="NCBI Taxonomy" id="1328070"/>
    <lineage>
        <taxon>Eukaryota</taxon>
        <taxon>Metazoa</taxon>
        <taxon>Chordata</taxon>
        <taxon>Craniata</taxon>
        <taxon>Vertebrata</taxon>
        <taxon>Euteleostomi</taxon>
        <taxon>Mammalia</taxon>
        <taxon>Eutheria</taxon>
        <taxon>Euarchontoglires</taxon>
        <taxon>Primates</taxon>
        <taxon>Strepsirrhini</taxon>
        <taxon>Lemuriformes</taxon>
        <taxon>Lemuridae</taxon>
        <taxon>Prolemur</taxon>
    </lineage>
</organism>
<dbReference type="GO" id="GO:0005737">
    <property type="term" value="C:cytoplasm"/>
    <property type="evidence" value="ECO:0007669"/>
    <property type="project" value="TreeGrafter"/>
</dbReference>
<dbReference type="GO" id="GO:0006511">
    <property type="term" value="P:ubiquitin-dependent protein catabolic process"/>
    <property type="evidence" value="ECO:0007669"/>
    <property type="project" value="TreeGrafter"/>
</dbReference>
<reference evidence="1" key="1">
    <citation type="submission" date="2025-08" db="UniProtKB">
        <authorList>
            <consortium name="Ensembl"/>
        </authorList>
    </citation>
    <scope>IDENTIFICATION</scope>
</reference>
<dbReference type="Proteomes" id="UP000694414">
    <property type="component" value="Unplaced"/>
</dbReference>
<reference evidence="1" key="2">
    <citation type="submission" date="2025-09" db="UniProtKB">
        <authorList>
            <consortium name="Ensembl"/>
        </authorList>
    </citation>
    <scope>IDENTIFICATION</scope>
</reference>
<gene>
    <name evidence="1" type="primary">TOLLIP</name>
</gene>
<protein>
    <submittedName>
        <fullName evidence="1">Toll interacting protein</fullName>
    </submittedName>
</protein>
<evidence type="ECO:0000313" key="1">
    <source>
        <dbReference type="Ensembl" id="ENSPSMP00000009361.1"/>
    </source>
</evidence>
<accession>A0A8C8Z6F5</accession>
<dbReference type="PANTHER" id="PTHR16461:SF5">
    <property type="entry name" value="TOLL-INTERACTING PROTEIN"/>
    <property type="match status" value="1"/>
</dbReference>
<dbReference type="GeneTree" id="ENSGT00390000013104"/>
<proteinExistence type="predicted"/>
<evidence type="ECO:0000313" key="2">
    <source>
        <dbReference type="Proteomes" id="UP000694414"/>
    </source>
</evidence>
<dbReference type="AlphaFoldDB" id="A0A8C8Z6F5"/>
<keyword evidence="2" id="KW-1185">Reference proteome</keyword>